<dbReference type="GO" id="GO:0043295">
    <property type="term" value="F:glutathione binding"/>
    <property type="evidence" value="ECO:0007669"/>
    <property type="project" value="TreeGrafter"/>
</dbReference>
<dbReference type="InterPro" id="IPR036282">
    <property type="entry name" value="Glutathione-S-Trfase_C_sf"/>
</dbReference>
<dbReference type="SUPFAM" id="SSF52833">
    <property type="entry name" value="Thioredoxin-like"/>
    <property type="match status" value="1"/>
</dbReference>
<dbReference type="AlphaFoldDB" id="A0A140EH40"/>
<dbReference type="SFLD" id="SFLDG00358">
    <property type="entry name" value="Main_(cytGST)"/>
    <property type="match status" value="1"/>
</dbReference>
<dbReference type="InterPro" id="IPR034347">
    <property type="entry name" value="GST_Phi_C"/>
</dbReference>
<gene>
    <name evidence="10" type="primary">GSTF3</name>
</gene>
<dbReference type="EMBL" id="KT935183">
    <property type="protein sequence ID" value="AML27011.1"/>
    <property type="molecule type" value="mRNA"/>
</dbReference>
<dbReference type="InterPro" id="IPR004045">
    <property type="entry name" value="Glutathione_S-Trfase_N"/>
</dbReference>
<dbReference type="EC" id="2.5.1.18" evidence="3"/>
<reference evidence="10" key="1">
    <citation type="submission" date="2015-10" db="EMBL/GenBank/DDBJ databases">
        <title>Genome-wide analysis of the glutathione S-transferase gene family in Capsella rubella: identification, expression and biochemical functions.</title>
        <authorList>
            <person name="Lan T."/>
        </authorList>
    </citation>
    <scope>NUCLEOTIDE SEQUENCE</scope>
    <source>
        <tissue evidence="10">Mixed rossette leaf</tissue>
    </source>
</reference>
<evidence type="ECO:0000256" key="3">
    <source>
        <dbReference type="ARBA" id="ARBA00012452"/>
    </source>
</evidence>
<dbReference type="PANTHER" id="PTHR43900">
    <property type="entry name" value="GLUTATHIONE S-TRANSFERASE RHO"/>
    <property type="match status" value="1"/>
</dbReference>
<evidence type="ECO:0000256" key="5">
    <source>
        <dbReference type="ARBA" id="ARBA00022575"/>
    </source>
</evidence>
<dbReference type="PROSITE" id="PS50405">
    <property type="entry name" value="GST_CTER"/>
    <property type="match status" value="1"/>
</dbReference>
<dbReference type="Gene3D" id="3.40.30.10">
    <property type="entry name" value="Glutaredoxin"/>
    <property type="match status" value="1"/>
</dbReference>
<evidence type="ECO:0000256" key="6">
    <source>
        <dbReference type="ARBA" id="ARBA00022679"/>
    </source>
</evidence>
<dbReference type="Gene3D" id="1.20.1050.10">
    <property type="match status" value="1"/>
</dbReference>
<evidence type="ECO:0000313" key="10">
    <source>
        <dbReference type="EMBL" id="AML27011.1"/>
    </source>
</evidence>
<dbReference type="GO" id="GO:0004364">
    <property type="term" value="F:glutathione transferase activity"/>
    <property type="evidence" value="ECO:0007669"/>
    <property type="project" value="UniProtKB-EC"/>
</dbReference>
<keyword evidence="5" id="KW-0216">Detoxification</keyword>
<comment type="similarity">
    <text evidence="2">Belongs to the GST superfamily. Phi family.</text>
</comment>
<evidence type="ECO:0000256" key="4">
    <source>
        <dbReference type="ARBA" id="ARBA00022490"/>
    </source>
</evidence>
<dbReference type="SFLD" id="SFLDS00019">
    <property type="entry name" value="Glutathione_Transferase_(cytos"/>
    <property type="match status" value="1"/>
</dbReference>
<keyword evidence="4" id="KW-0963">Cytoplasm</keyword>
<dbReference type="InterPro" id="IPR040079">
    <property type="entry name" value="Glutathione_S-Trfase"/>
</dbReference>
<dbReference type="SUPFAM" id="SSF47616">
    <property type="entry name" value="GST C-terminal domain-like"/>
    <property type="match status" value="1"/>
</dbReference>
<evidence type="ECO:0000259" key="9">
    <source>
        <dbReference type="PROSITE" id="PS50405"/>
    </source>
</evidence>
<dbReference type="FunFam" id="3.40.30.10:FF:000016">
    <property type="entry name" value="Glutathione S-transferase F2"/>
    <property type="match status" value="1"/>
</dbReference>
<feature type="domain" description="GST C-terminal" evidence="9">
    <location>
        <begin position="126"/>
        <end position="254"/>
    </location>
</feature>
<keyword evidence="6 10" id="KW-0808">Transferase</keyword>
<protein>
    <recommendedName>
        <fullName evidence="3">glutathione transferase</fullName>
        <ecNumber evidence="3">2.5.1.18</ecNumber>
    </recommendedName>
</protein>
<comment type="catalytic activity">
    <reaction evidence="7">
        <text>RX + glutathione = an S-substituted glutathione + a halide anion + H(+)</text>
        <dbReference type="Rhea" id="RHEA:16437"/>
        <dbReference type="ChEBI" id="CHEBI:15378"/>
        <dbReference type="ChEBI" id="CHEBI:16042"/>
        <dbReference type="ChEBI" id="CHEBI:17792"/>
        <dbReference type="ChEBI" id="CHEBI:57925"/>
        <dbReference type="ChEBI" id="CHEBI:90779"/>
        <dbReference type="EC" id="2.5.1.18"/>
    </reaction>
</comment>
<dbReference type="CDD" id="cd03053">
    <property type="entry name" value="GST_N_Phi"/>
    <property type="match status" value="1"/>
</dbReference>
<evidence type="ECO:0000256" key="2">
    <source>
        <dbReference type="ARBA" id="ARBA00010128"/>
    </source>
</evidence>
<dbReference type="PANTHER" id="PTHR43900:SF60">
    <property type="entry name" value="GLUTATHIONE S-TRANSFERASE F5"/>
    <property type="match status" value="1"/>
</dbReference>
<dbReference type="InterPro" id="IPR010987">
    <property type="entry name" value="Glutathione-S-Trfase_C-like"/>
</dbReference>
<feature type="domain" description="GST N-terminal" evidence="8">
    <location>
        <begin position="37"/>
        <end position="118"/>
    </location>
</feature>
<dbReference type="InterPro" id="IPR004046">
    <property type="entry name" value="GST_C"/>
</dbReference>
<dbReference type="SFLD" id="SFLDG01154">
    <property type="entry name" value="Main.5:_Phi-like"/>
    <property type="match status" value="1"/>
</dbReference>
<dbReference type="PROSITE" id="PS50404">
    <property type="entry name" value="GST_NTER"/>
    <property type="match status" value="1"/>
</dbReference>
<accession>A0A140EH40</accession>
<dbReference type="GO" id="GO:0005829">
    <property type="term" value="C:cytosol"/>
    <property type="evidence" value="ECO:0007669"/>
    <property type="project" value="UniProtKB-SubCell"/>
</dbReference>
<dbReference type="GO" id="GO:0006749">
    <property type="term" value="P:glutathione metabolic process"/>
    <property type="evidence" value="ECO:0007669"/>
    <property type="project" value="TreeGrafter"/>
</dbReference>
<organism evidence="10">
    <name type="scientific">Capsella rubella</name>
    <dbReference type="NCBI Taxonomy" id="81985"/>
    <lineage>
        <taxon>Eukaryota</taxon>
        <taxon>Viridiplantae</taxon>
        <taxon>Streptophyta</taxon>
        <taxon>Embryophyta</taxon>
        <taxon>Tracheophyta</taxon>
        <taxon>Spermatophyta</taxon>
        <taxon>Magnoliopsida</taxon>
        <taxon>eudicotyledons</taxon>
        <taxon>Gunneridae</taxon>
        <taxon>Pentapetalae</taxon>
        <taxon>rosids</taxon>
        <taxon>malvids</taxon>
        <taxon>Brassicales</taxon>
        <taxon>Brassicaceae</taxon>
        <taxon>Camelineae</taxon>
        <taxon>Capsella</taxon>
    </lineage>
</organism>
<dbReference type="FunFam" id="1.20.1050.10:FF:000004">
    <property type="entry name" value="Glutathione S-transferase F2"/>
    <property type="match status" value="1"/>
</dbReference>
<dbReference type="Pfam" id="PF02798">
    <property type="entry name" value="GST_N"/>
    <property type="match status" value="1"/>
</dbReference>
<dbReference type="Pfam" id="PF00043">
    <property type="entry name" value="GST_C"/>
    <property type="match status" value="1"/>
</dbReference>
<proteinExistence type="evidence at transcript level"/>
<comment type="subcellular location">
    <subcellularLocation>
        <location evidence="1">Cytoplasm</location>
        <location evidence="1">Cytosol</location>
    </subcellularLocation>
</comment>
<evidence type="ECO:0000256" key="1">
    <source>
        <dbReference type="ARBA" id="ARBA00004514"/>
    </source>
</evidence>
<dbReference type="GO" id="GO:0009407">
    <property type="term" value="P:toxin catabolic process"/>
    <property type="evidence" value="ECO:0007669"/>
    <property type="project" value="UniProtKB-ARBA"/>
</dbReference>
<evidence type="ECO:0000256" key="7">
    <source>
        <dbReference type="ARBA" id="ARBA00047960"/>
    </source>
</evidence>
<evidence type="ECO:0000259" key="8">
    <source>
        <dbReference type="PROSITE" id="PS50404"/>
    </source>
</evidence>
<dbReference type="CDD" id="cd03187">
    <property type="entry name" value="GST_C_Phi"/>
    <property type="match status" value="1"/>
</dbReference>
<dbReference type="InterPro" id="IPR036249">
    <property type="entry name" value="Thioredoxin-like_sf"/>
</dbReference>
<name>A0A140EH40_9BRAS</name>
<sequence>MGVNASDVRTTCYHHCNQTFESRHQCYKRCQELAPNDGYKVYGWPYSTNTRRVLAVLHEKGLSYDPVTVDLKAGDQKKPSFLSLNPFGQVPVLLDGDLKLSESRAISEYIANVHQSKGSQLLNYESYKTMGTQRMWMYIESLDFDPLASILAFEQYIKPTYGLDYKVVNETEAKLEKVLDIYEERLKKSSFLASNSFTLADLYHLPNIQYLMDTKTKRLFESRASVHRWVAEITARPAWKKACDVKAWYGKKKN</sequence>